<dbReference type="Gene3D" id="3.40.50.1820">
    <property type="entry name" value="alpha/beta hydrolase"/>
    <property type="match status" value="1"/>
</dbReference>
<dbReference type="InterPro" id="IPR051340">
    <property type="entry name" value="Haloalkane_dehalogenase"/>
</dbReference>
<name>A0ABT7WCM2_9FLAO</name>
<evidence type="ECO:0000313" key="3">
    <source>
        <dbReference type="EMBL" id="MDM9630679.1"/>
    </source>
</evidence>
<keyword evidence="1" id="KW-0378">Hydrolase</keyword>
<dbReference type="RefSeq" id="WP_289724048.1">
    <property type="nucleotide sequence ID" value="NZ_JAUDUY010000002.1"/>
</dbReference>
<evidence type="ECO:0000256" key="1">
    <source>
        <dbReference type="ARBA" id="ARBA00022801"/>
    </source>
</evidence>
<dbReference type="PANTHER" id="PTHR42977:SF3">
    <property type="entry name" value="AB HYDROLASE-1 DOMAIN-CONTAINING PROTEIN"/>
    <property type="match status" value="1"/>
</dbReference>
<accession>A0ABT7WCM2</accession>
<feature type="domain" description="AB hydrolase-1" evidence="2">
    <location>
        <begin position="44"/>
        <end position="280"/>
    </location>
</feature>
<evidence type="ECO:0000259" key="2">
    <source>
        <dbReference type="Pfam" id="PF00561"/>
    </source>
</evidence>
<dbReference type="Proteomes" id="UP001174839">
    <property type="component" value="Unassembled WGS sequence"/>
</dbReference>
<dbReference type="Pfam" id="PF00561">
    <property type="entry name" value="Abhydrolase_1"/>
    <property type="match status" value="1"/>
</dbReference>
<organism evidence="3 4">
    <name type="scientific">Robiginitalea aurantiaca</name>
    <dbReference type="NCBI Taxonomy" id="3056915"/>
    <lineage>
        <taxon>Bacteria</taxon>
        <taxon>Pseudomonadati</taxon>
        <taxon>Bacteroidota</taxon>
        <taxon>Flavobacteriia</taxon>
        <taxon>Flavobacteriales</taxon>
        <taxon>Flavobacteriaceae</taxon>
        <taxon>Robiginitalea</taxon>
    </lineage>
</organism>
<reference evidence="3" key="1">
    <citation type="submission" date="2023-06" db="EMBL/GenBank/DDBJ databases">
        <title>Robiginitalea aurantiacus sp. nov. and Algoriphagus sediminis sp. nov., isolated from coastal sediment.</title>
        <authorList>
            <person name="Zhou Z.Y."/>
            <person name="An J."/>
            <person name="Jia Y.W."/>
            <person name="Du Z.J."/>
        </authorList>
    </citation>
    <scope>NUCLEOTIDE SEQUENCE</scope>
    <source>
        <strain evidence="3">M39</strain>
    </source>
</reference>
<proteinExistence type="predicted"/>
<dbReference type="PANTHER" id="PTHR42977">
    <property type="entry name" value="HYDROLASE-RELATED"/>
    <property type="match status" value="1"/>
</dbReference>
<dbReference type="PRINTS" id="PR00412">
    <property type="entry name" value="EPOXHYDRLASE"/>
</dbReference>
<dbReference type="InterPro" id="IPR000639">
    <property type="entry name" value="Epox_hydrolase-like"/>
</dbReference>
<dbReference type="NCBIfam" id="NF002043">
    <property type="entry name" value="PRK00870.1"/>
    <property type="match status" value="1"/>
</dbReference>
<dbReference type="InterPro" id="IPR029058">
    <property type="entry name" value="AB_hydrolase_fold"/>
</dbReference>
<evidence type="ECO:0000313" key="4">
    <source>
        <dbReference type="Proteomes" id="UP001174839"/>
    </source>
</evidence>
<dbReference type="EMBL" id="JAUDUY010000002">
    <property type="protein sequence ID" value="MDM9630679.1"/>
    <property type="molecule type" value="Genomic_DNA"/>
</dbReference>
<keyword evidence="4" id="KW-1185">Reference proteome</keyword>
<sequence length="300" mass="33723">MENILRTPEERFENLPGYNFKPNYQEVAPALRMHYLDEGKKENPTVLLLHGEPTWSYLYRKMIPGLSDHFRVVAPDLIGFGKSDKPADRATYSYQKHLDWLTALILNLGLTEILLFGQDWGGLTGLRLVAQMPDRFSMIIASNTTLPTGSVPMPESFMNWRAYSQHSETFEIGKIIDTGTSTDLSDDVRAGYNAPFPTEAHKAGARVFPVLVPIDPEDPEAANNRKAWNVLQQWEKPFLTVFGSEDTIMKGAEKAFQNSVPGAQGQAHKILKAGHFIQEDQGEALAEIILEFYQSNTPVR</sequence>
<dbReference type="SUPFAM" id="SSF53474">
    <property type="entry name" value="alpha/beta-Hydrolases"/>
    <property type="match status" value="1"/>
</dbReference>
<gene>
    <name evidence="3" type="ORF">QU605_04310</name>
</gene>
<protein>
    <submittedName>
        <fullName evidence="3">Haloalkane dehalogenase</fullName>
    </submittedName>
</protein>
<comment type="caution">
    <text evidence="3">The sequence shown here is derived from an EMBL/GenBank/DDBJ whole genome shotgun (WGS) entry which is preliminary data.</text>
</comment>
<dbReference type="PRINTS" id="PR00111">
    <property type="entry name" value="ABHYDROLASE"/>
</dbReference>
<dbReference type="InterPro" id="IPR000073">
    <property type="entry name" value="AB_hydrolase_1"/>
</dbReference>